<evidence type="ECO:0000256" key="1">
    <source>
        <dbReference type="ARBA" id="ARBA00022527"/>
    </source>
</evidence>
<dbReference type="Gene3D" id="3.30.565.10">
    <property type="entry name" value="Histidine kinase-like ATPase, C-terminal domain"/>
    <property type="match status" value="1"/>
</dbReference>
<dbReference type="HOGENOM" id="CLU_090336_4_4_11"/>
<keyword evidence="5" id="KW-1185">Reference proteome</keyword>
<dbReference type="EMBL" id="JNBY01000089">
    <property type="protein sequence ID" value="KDN84894.1"/>
    <property type="molecule type" value="Genomic_DNA"/>
</dbReference>
<evidence type="ECO:0000259" key="3">
    <source>
        <dbReference type="Pfam" id="PF13581"/>
    </source>
</evidence>
<sequence>MHRRWFSLPREPATVAAGRRRVRALITAWGGAPLDEDTQLTVDLVTSELLGNAVRHATGRAVTVGVHADPLHHRAVIEVYDSSPALPVAGRPDQDSESGRGVLLIAELALAHGVIRKRSGKWVWAEIALPGGRIARQGWWPSQGPPDGTRQKTPADRLAPGAVTCR</sequence>
<protein>
    <recommendedName>
        <fullName evidence="3">Histidine kinase/HSP90-like ATPase domain-containing protein</fullName>
    </recommendedName>
</protein>
<evidence type="ECO:0000313" key="5">
    <source>
        <dbReference type="Proteomes" id="UP000027178"/>
    </source>
</evidence>
<dbReference type="PANTHER" id="PTHR35526">
    <property type="entry name" value="ANTI-SIGMA-F FACTOR RSBW-RELATED"/>
    <property type="match status" value="1"/>
</dbReference>
<dbReference type="InterPro" id="IPR036890">
    <property type="entry name" value="HATPase_C_sf"/>
</dbReference>
<dbReference type="SUPFAM" id="SSF55874">
    <property type="entry name" value="ATPase domain of HSP90 chaperone/DNA topoisomerase II/histidine kinase"/>
    <property type="match status" value="1"/>
</dbReference>
<organism evidence="4 5">
    <name type="scientific">Kitasatospora cheerisanensis KCTC 2395</name>
    <dbReference type="NCBI Taxonomy" id="1348663"/>
    <lineage>
        <taxon>Bacteria</taxon>
        <taxon>Bacillati</taxon>
        <taxon>Actinomycetota</taxon>
        <taxon>Actinomycetes</taxon>
        <taxon>Kitasatosporales</taxon>
        <taxon>Streptomycetaceae</taxon>
        <taxon>Kitasatospora</taxon>
    </lineage>
</organism>
<dbReference type="InterPro" id="IPR003594">
    <property type="entry name" value="HATPase_dom"/>
</dbReference>
<dbReference type="GO" id="GO:0004674">
    <property type="term" value="F:protein serine/threonine kinase activity"/>
    <property type="evidence" value="ECO:0007669"/>
    <property type="project" value="UniProtKB-KW"/>
</dbReference>
<dbReference type="PATRIC" id="fig|1348663.4.peg.3291"/>
<dbReference type="Proteomes" id="UP000027178">
    <property type="component" value="Unassembled WGS sequence"/>
</dbReference>
<keyword evidence="1" id="KW-0418">Kinase</keyword>
<dbReference type="Pfam" id="PF13581">
    <property type="entry name" value="HATPase_c_2"/>
    <property type="match status" value="1"/>
</dbReference>
<feature type="domain" description="Histidine kinase/HSP90-like ATPase" evidence="3">
    <location>
        <begin position="12"/>
        <end position="125"/>
    </location>
</feature>
<dbReference type="eggNOG" id="COG3920">
    <property type="taxonomic scope" value="Bacteria"/>
</dbReference>
<evidence type="ECO:0000256" key="2">
    <source>
        <dbReference type="SAM" id="MobiDB-lite"/>
    </source>
</evidence>
<dbReference type="AlphaFoldDB" id="A0A066YY29"/>
<dbReference type="CDD" id="cd16936">
    <property type="entry name" value="HATPase_RsbW-like"/>
    <property type="match status" value="1"/>
</dbReference>
<evidence type="ECO:0000313" key="4">
    <source>
        <dbReference type="EMBL" id="KDN84894.1"/>
    </source>
</evidence>
<dbReference type="InterPro" id="IPR050267">
    <property type="entry name" value="Anti-sigma-factor_SerPK"/>
</dbReference>
<reference evidence="4 5" key="1">
    <citation type="submission" date="2014-05" db="EMBL/GenBank/DDBJ databases">
        <title>Draft Genome Sequence of Kitasatospora cheerisanensis KCTC 2395.</title>
        <authorList>
            <person name="Nam D.H."/>
        </authorList>
    </citation>
    <scope>NUCLEOTIDE SEQUENCE [LARGE SCALE GENOMIC DNA]</scope>
    <source>
        <strain evidence="4 5">KCTC 2395</strain>
    </source>
</reference>
<feature type="region of interest" description="Disordered" evidence="2">
    <location>
        <begin position="137"/>
        <end position="166"/>
    </location>
</feature>
<name>A0A066YY29_9ACTN</name>
<keyword evidence="1" id="KW-0808">Transferase</keyword>
<comment type="caution">
    <text evidence="4">The sequence shown here is derived from an EMBL/GenBank/DDBJ whole genome shotgun (WGS) entry which is preliminary data.</text>
</comment>
<accession>A0A066YY29</accession>
<gene>
    <name evidence="4" type="ORF">KCH_34210</name>
</gene>
<proteinExistence type="predicted"/>
<dbReference type="PANTHER" id="PTHR35526:SF3">
    <property type="entry name" value="ANTI-SIGMA-F FACTOR RSBW"/>
    <property type="match status" value="1"/>
</dbReference>
<keyword evidence="1" id="KW-0723">Serine/threonine-protein kinase</keyword>